<sequence length="120" mass="13385">MGENGNEGEIQGYLLRLDDSTGGLTSSSSPKAFWAERFFAIGKSCRPMLHQYDSELQWQRKSVSANKKNRLPLTGCVVSPILSSPPDRCNNCNDQSTQLCDDRYEFSVSALGGRVSWCWT</sequence>
<protein>
    <submittedName>
        <fullName evidence="2">Uncharacterized protein</fullName>
    </submittedName>
</protein>
<evidence type="ECO:0000313" key="1">
    <source>
        <dbReference type="EMBL" id="CAD9314483.1"/>
    </source>
</evidence>
<gene>
    <name evidence="1" type="ORF">DBRI1063_LOCUS889</name>
    <name evidence="2" type="ORF">DBRI1063_LOCUS890</name>
</gene>
<dbReference type="AlphaFoldDB" id="A0A6U3NRR5"/>
<dbReference type="EMBL" id="HBGN01001365">
    <property type="protein sequence ID" value="CAD9314484.1"/>
    <property type="molecule type" value="Transcribed_RNA"/>
</dbReference>
<name>A0A6U3NRR5_9STRA</name>
<reference evidence="2" key="1">
    <citation type="submission" date="2021-01" db="EMBL/GenBank/DDBJ databases">
        <authorList>
            <person name="Corre E."/>
            <person name="Pelletier E."/>
            <person name="Niang G."/>
            <person name="Scheremetjew M."/>
            <person name="Finn R."/>
            <person name="Kale V."/>
            <person name="Holt S."/>
            <person name="Cochrane G."/>
            <person name="Meng A."/>
            <person name="Brown T."/>
            <person name="Cohen L."/>
        </authorList>
    </citation>
    <scope>NUCLEOTIDE SEQUENCE</scope>
    <source>
        <strain evidence="2">Pop2</strain>
    </source>
</reference>
<evidence type="ECO:0000313" key="2">
    <source>
        <dbReference type="EMBL" id="CAD9314484.1"/>
    </source>
</evidence>
<dbReference type="EMBL" id="HBGN01001364">
    <property type="protein sequence ID" value="CAD9314483.1"/>
    <property type="molecule type" value="Transcribed_RNA"/>
</dbReference>
<organism evidence="2">
    <name type="scientific">Ditylum brightwellii</name>
    <dbReference type="NCBI Taxonomy" id="49249"/>
    <lineage>
        <taxon>Eukaryota</taxon>
        <taxon>Sar</taxon>
        <taxon>Stramenopiles</taxon>
        <taxon>Ochrophyta</taxon>
        <taxon>Bacillariophyta</taxon>
        <taxon>Mediophyceae</taxon>
        <taxon>Lithodesmiophycidae</taxon>
        <taxon>Lithodesmiales</taxon>
        <taxon>Lithodesmiaceae</taxon>
        <taxon>Ditylum</taxon>
    </lineage>
</organism>
<proteinExistence type="predicted"/>
<accession>A0A6U3NRR5</accession>